<comment type="caution">
    <text evidence="5">The sequence shown here is derived from an EMBL/GenBank/DDBJ whole genome shotgun (WGS) entry which is preliminary data.</text>
</comment>
<dbReference type="Pfam" id="PF00076">
    <property type="entry name" value="RRM_1"/>
    <property type="match status" value="2"/>
</dbReference>
<evidence type="ECO:0000259" key="4">
    <source>
        <dbReference type="PROSITE" id="PS50102"/>
    </source>
</evidence>
<reference evidence="5 6" key="1">
    <citation type="submission" date="2019-01" db="EMBL/GenBank/DDBJ databases">
        <title>Sequencing of cultivated peanut Arachis hypogaea provides insights into genome evolution and oil improvement.</title>
        <authorList>
            <person name="Chen X."/>
        </authorList>
    </citation>
    <scope>NUCLEOTIDE SEQUENCE [LARGE SCALE GENOMIC DNA]</scope>
    <source>
        <strain evidence="6">cv. Fuhuasheng</strain>
        <tissue evidence="5">Leaves</tissue>
    </source>
</reference>
<protein>
    <recommendedName>
        <fullName evidence="4">RRM domain-containing protein</fullName>
    </recommendedName>
</protein>
<dbReference type="STRING" id="3818.A0A445DJ34"/>
<dbReference type="AlphaFoldDB" id="A0A445DJ34"/>
<sequence length="393" mass="43870">MKSIISKNPNLSSLCTLRRTSSARVMLLSAIPLLAPFHASLAAVSDLSSSQALSLSVTIASSSSCLGCQRFLCHELGFYSLVAIAERKRREKLSQRFIALSALPVKVSKESSYSSDDSDEEEEKPSKTPQKSAKDVEMVDADSAKKVSKTPSTPSVATGGSKTLFVGNLVFFSYDVMLLLFSEEFFKDCGEVVDVRFSVDDTGRFKRFRHVEFSIAEAAQSALELNEHELLNHPVRLDLARERGSYIPGGSNSFQKGDQRQTGQTIFIRGFDKFLGGRSRGFAYIDFKDFSSMKKALELNETELAGGYYLSVEDRVLRMRTCSIYFLLMMMKSSAFKYHVDFWLSLLVMVVDAEAYTYDNEVIKKAEAMGKPKNPEEEATVETTRAIKHHQES</sequence>
<proteinExistence type="predicted"/>
<dbReference type="PANTHER" id="PTHR23236">
    <property type="entry name" value="EUKARYOTIC TRANSLATION INITIATION FACTOR 4B/4H"/>
    <property type="match status" value="1"/>
</dbReference>
<evidence type="ECO:0000313" key="6">
    <source>
        <dbReference type="Proteomes" id="UP000289738"/>
    </source>
</evidence>
<feature type="domain" description="RRM" evidence="4">
    <location>
        <begin position="162"/>
        <end position="242"/>
    </location>
</feature>
<organism evidence="5 6">
    <name type="scientific">Arachis hypogaea</name>
    <name type="common">Peanut</name>
    <dbReference type="NCBI Taxonomy" id="3818"/>
    <lineage>
        <taxon>Eukaryota</taxon>
        <taxon>Viridiplantae</taxon>
        <taxon>Streptophyta</taxon>
        <taxon>Embryophyta</taxon>
        <taxon>Tracheophyta</taxon>
        <taxon>Spermatophyta</taxon>
        <taxon>Magnoliopsida</taxon>
        <taxon>eudicotyledons</taxon>
        <taxon>Gunneridae</taxon>
        <taxon>Pentapetalae</taxon>
        <taxon>rosids</taxon>
        <taxon>fabids</taxon>
        <taxon>Fabales</taxon>
        <taxon>Fabaceae</taxon>
        <taxon>Papilionoideae</taxon>
        <taxon>50 kb inversion clade</taxon>
        <taxon>dalbergioids sensu lato</taxon>
        <taxon>Dalbergieae</taxon>
        <taxon>Pterocarpus clade</taxon>
        <taxon>Arachis</taxon>
    </lineage>
</organism>
<dbReference type="PANTHER" id="PTHR23236:SF11">
    <property type="entry name" value="EUKARYOTIC TRANSLATION INITIATION FACTOR 4H"/>
    <property type="match status" value="1"/>
</dbReference>
<accession>A0A445DJ34</accession>
<feature type="region of interest" description="Disordered" evidence="3">
    <location>
        <begin position="369"/>
        <end position="393"/>
    </location>
</feature>
<evidence type="ECO:0000256" key="1">
    <source>
        <dbReference type="ARBA" id="ARBA00022884"/>
    </source>
</evidence>
<evidence type="ECO:0000313" key="5">
    <source>
        <dbReference type="EMBL" id="RYR63126.1"/>
    </source>
</evidence>
<evidence type="ECO:0000256" key="3">
    <source>
        <dbReference type="SAM" id="MobiDB-lite"/>
    </source>
</evidence>
<keyword evidence="6" id="KW-1185">Reference proteome</keyword>
<dbReference type="InterPro" id="IPR012677">
    <property type="entry name" value="Nucleotide-bd_a/b_plait_sf"/>
</dbReference>
<name>A0A445DJ34_ARAHY</name>
<dbReference type="InterPro" id="IPR000504">
    <property type="entry name" value="RRM_dom"/>
</dbReference>
<dbReference type="SUPFAM" id="SSF54928">
    <property type="entry name" value="RNA-binding domain, RBD"/>
    <property type="match status" value="1"/>
</dbReference>
<dbReference type="GO" id="GO:0005730">
    <property type="term" value="C:nucleolus"/>
    <property type="evidence" value="ECO:0007669"/>
    <property type="project" value="TreeGrafter"/>
</dbReference>
<keyword evidence="1 2" id="KW-0694">RNA-binding</keyword>
<evidence type="ECO:0000256" key="2">
    <source>
        <dbReference type="PROSITE-ProRule" id="PRU00176"/>
    </source>
</evidence>
<feature type="region of interest" description="Disordered" evidence="3">
    <location>
        <begin position="111"/>
        <end position="157"/>
    </location>
</feature>
<gene>
    <name evidence="5" type="ORF">Ahy_A04g020915</name>
</gene>
<dbReference type="Gene3D" id="3.30.70.330">
    <property type="match status" value="2"/>
</dbReference>
<dbReference type="SMART" id="SM00360">
    <property type="entry name" value="RRM"/>
    <property type="match status" value="2"/>
</dbReference>
<dbReference type="InterPro" id="IPR035979">
    <property type="entry name" value="RBD_domain_sf"/>
</dbReference>
<feature type="compositionally biased region" description="Basic and acidic residues" evidence="3">
    <location>
        <begin position="132"/>
        <end position="145"/>
    </location>
</feature>
<dbReference type="GO" id="GO:0003723">
    <property type="term" value="F:RNA binding"/>
    <property type="evidence" value="ECO:0007669"/>
    <property type="project" value="UniProtKB-UniRule"/>
</dbReference>
<dbReference type="Proteomes" id="UP000289738">
    <property type="component" value="Chromosome A04"/>
</dbReference>
<dbReference type="PROSITE" id="PS50102">
    <property type="entry name" value="RRM"/>
    <property type="match status" value="1"/>
</dbReference>
<dbReference type="EMBL" id="SDMP01000004">
    <property type="protein sequence ID" value="RYR63126.1"/>
    <property type="molecule type" value="Genomic_DNA"/>
</dbReference>